<keyword evidence="3" id="KW-1185">Reference proteome</keyword>
<dbReference type="InterPro" id="IPR007138">
    <property type="entry name" value="ABM_dom"/>
</dbReference>
<evidence type="ECO:0000313" key="2">
    <source>
        <dbReference type="EMBL" id="MDA4844848.1"/>
    </source>
</evidence>
<dbReference type="PROSITE" id="PS51725">
    <property type="entry name" value="ABM"/>
    <property type="match status" value="1"/>
</dbReference>
<feature type="domain" description="ABM" evidence="1">
    <location>
        <begin position="2"/>
        <end position="94"/>
    </location>
</feature>
<dbReference type="InterPro" id="IPR052936">
    <property type="entry name" value="Jasmonate_Hydroxylase-like"/>
</dbReference>
<sequence>MIVVIFESWPKPDKGQAYLEMGQRMMSLVEGFDGFISIERFESVVEPGKFVALSFWRDEAAVAAWRNVVEHRRIQDGSRKSIFDDYHMRVAEVIRDYSMTGRAEAPADSVKAHG</sequence>
<dbReference type="SUPFAM" id="SSF54909">
    <property type="entry name" value="Dimeric alpha+beta barrel"/>
    <property type="match status" value="1"/>
</dbReference>
<name>A0ABT4VJF4_9HYPH</name>
<keyword evidence="2" id="KW-0503">Monooxygenase</keyword>
<comment type="caution">
    <text evidence="2">The sequence shown here is derived from an EMBL/GenBank/DDBJ whole genome shotgun (WGS) entry which is preliminary data.</text>
</comment>
<dbReference type="InterPro" id="IPR011008">
    <property type="entry name" value="Dimeric_a/b-barrel"/>
</dbReference>
<gene>
    <name evidence="2" type="ORF">OOZ53_05775</name>
</gene>
<dbReference type="Proteomes" id="UP001148313">
    <property type="component" value="Unassembled WGS sequence"/>
</dbReference>
<dbReference type="PANTHER" id="PTHR37811:SF2">
    <property type="entry name" value="ABM DOMAIN-CONTAINING PROTEIN"/>
    <property type="match status" value="1"/>
</dbReference>
<protein>
    <submittedName>
        <fullName evidence="2">Antibiotic biosynthesis monooxygenase</fullName>
    </submittedName>
</protein>
<dbReference type="RefSeq" id="WP_271088395.1">
    <property type="nucleotide sequence ID" value="NZ_JAPJZH010000003.1"/>
</dbReference>
<evidence type="ECO:0000259" key="1">
    <source>
        <dbReference type="PROSITE" id="PS51725"/>
    </source>
</evidence>
<keyword evidence="2" id="KW-0560">Oxidoreductase</keyword>
<dbReference type="Gene3D" id="3.30.70.100">
    <property type="match status" value="1"/>
</dbReference>
<organism evidence="2 3">
    <name type="scientific">Hoeflea poritis</name>
    <dbReference type="NCBI Taxonomy" id="2993659"/>
    <lineage>
        <taxon>Bacteria</taxon>
        <taxon>Pseudomonadati</taxon>
        <taxon>Pseudomonadota</taxon>
        <taxon>Alphaproteobacteria</taxon>
        <taxon>Hyphomicrobiales</taxon>
        <taxon>Rhizobiaceae</taxon>
        <taxon>Hoeflea</taxon>
    </lineage>
</organism>
<evidence type="ECO:0000313" key="3">
    <source>
        <dbReference type="Proteomes" id="UP001148313"/>
    </source>
</evidence>
<dbReference type="EMBL" id="JAPJZH010000003">
    <property type="protein sequence ID" value="MDA4844848.1"/>
    <property type="molecule type" value="Genomic_DNA"/>
</dbReference>
<proteinExistence type="predicted"/>
<reference evidence="2" key="1">
    <citation type="submission" date="2022-11" db="EMBL/GenBank/DDBJ databases">
        <title>Hoeflea poritis sp. nov., isolated from scleractinian coral Porites lutea.</title>
        <authorList>
            <person name="Zhang G."/>
            <person name="Wei Q."/>
            <person name="Cai L."/>
        </authorList>
    </citation>
    <scope>NUCLEOTIDE SEQUENCE</scope>
    <source>
        <strain evidence="2">E7-10</strain>
    </source>
</reference>
<accession>A0ABT4VJF4</accession>
<dbReference type="Pfam" id="PF03992">
    <property type="entry name" value="ABM"/>
    <property type="match status" value="1"/>
</dbReference>
<dbReference type="PANTHER" id="PTHR37811">
    <property type="entry name" value="BLL5343 PROTEIN"/>
    <property type="match status" value="1"/>
</dbReference>
<dbReference type="GO" id="GO:0004497">
    <property type="term" value="F:monooxygenase activity"/>
    <property type="evidence" value="ECO:0007669"/>
    <property type="project" value="UniProtKB-KW"/>
</dbReference>